<evidence type="ECO:0000313" key="5">
    <source>
        <dbReference type="EMBL" id="KKY28286.1"/>
    </source>
</evidence>
<feature type="compositionally biased region" description="Acidic residues" evidence="1">
    <location>
        <begin position="863"/>
        <end position="880"/>
    </location>
</feature>
<keyword evidence="6" id="KW-1185">Reference proteome</keyword>
<reference evidence="5 6" key="2">
    <citation type="submission" date="2015-05" db="EMBL/GenBank/DDBJ databases">
        <authorList>
            <person name="Morales-Cruz A."/>
            <person name="Amrine K.C."/>
            <person name="Cantu D."/>
        </authorList>
    </citation>
    <scope>NUCLEOTIDE SEQUENCE [LARGE SCALE GENOMIC DNA]</scope>
    <source>
        <strain evidence="5">UCRPC4</strain>
    </source>
</reference>
<sequence>MAPSRRPLRRTFTWRTRGPQKDPEEETLLQDADEVDSMGLYPPDSCWTSDNPHPPNPHADLPVYTTIHRIRLDIIQSIDDPYSLEQLRSARINIQIIRPLVDQFYKLQDVSIIYCLLVNRMQFLREQSYQAQHQTVRLTRALVCELIAEKIIRRFGEHNPGPKGLLLLANILVAPFEPFQNAPEEVIQENAHAFHWAKQKTGPFERKLTALEIAIVSESKGFLASTAVQKVIDAIYTGRLSYTPSSFLDIIPDHYKHRPISLYDPRRGPWLNQYRLTVPRTRNILEIFQFSVLLILYILTMMKRRRPTNVDFGPVEVLFMIYASGWCLDNFATILEHGWQVYTQNLWSFLDATFCLIYVIYFYLRLHAAAIGSVHMSELSVDVLSIAAPVLIPRLAFNVMSENMLFVSLRAMMSDFLMLTALGVWTFAGFLLSMKWLNEDKPRSVIDIGKWMIYVWFGLDGEGIQQSVGFHWLLGPVLMIAFAFLGNTLFLTIVISMLSNTFSNIVQNVTAEVAFRRTVLTFEGVKSDAIFAYFPPFNVLALVFLLPMKFVLTPRWFHKINVAIVRTINAPTLLAISWYERRTLWSSSTKVRRPPSRLKQRLAFWDFARFGVHSDIAAVFDTPPPRSTLDEIALADDLSHAGFDDLQPSGAYRRNFRHRSSGWQNHQNTIRFDSQRRISFGNEHEEDGPDSQRPAPEEQDEGSCSPKDASSKPLNQTDGVPIETSNFNSNSSPKPHRASDSPSRDRHHHHHHHPQHHTHHQTDPLLNLNLNRKDSMFGLVGGVSGTSAFSDAGALEVTEMLHETSDRLEVLEEGMQRIERLLTTCLHNEGVVRRPSPSAAATEEDDEDIDTAAESDGKRDRNDDDYDNVVDDDDDDDGGQGEEFAPRSGIVQE</sequence>
<dbReference type="OrthoDB" id="2373987at2759"/>
<feature type="compositionally biased region" description="Basic residues" evidence="1">
    <location>
        <begin position="745"/>
        <end position="759"/>
    </location>
</feature>
<keyword evidence="2" id="KW-0472">Membrane</keyword>
<protein>
    <submittedName>
        <fullName evidence="5">Putative nonselective cation channel</fullName>
    </submittedName>
</protein>
<dbReference type="PANTHER" id="PTHR35859">
    <property type="entry name" value="NONSELECTIVE CATION CHANNEL PROTEIN"/>
    <property type="match status" value="1"/>
</dbReference>
<feature type="transmembrane region" description="Helical" evidence="2">
    <location>
        <begin position="530"/>
        <end position="548"/>
    </location>
</feature>
<name>A0A0G2F1X8_PHACM</name>
<feature type="region of interest" description="Disordered" evidence="1">
    <location>
        <begin position="681"/>
        <end position="763"/>
    </location>
</feature>
<feature type="transmembrane region" description="Helical" evidence="2">
    <location>
        <begin position="416"/>
        <end position="434"/>
    </location>
</feature>
<evidence type="ECO:0000259" key="4">
    <source>
        <dbReference type="Pfam" id="PF23317"/>
    </source>
</evidence>
<feature type="region of interest" description="Disordered" evidence="1">
    <location>
        <begin position="1"/>
        <end position="33"/>
    </location>
</feature>
<feature type="domain" description="Calcium channel YVC1-like C-terminal transmembrane" evidence="4">
    <location>
        <begin position="290"/>
        <end position="586"/>
    </location>
</feature>
<accession>A0A0G2F1X8</accession>
<dbReference type="InterPro" id="IPR056337">
    <property type="entry name" value="LHD_YVC1"/>
</dbReference>
<proteinExistence type="predicted"/>
<evidence type="ECO:0000259" key="3">
    <source>
        <dbReference type="Pfam" id="PF23190"/>
    </source>
</evidence>
<feature type="transmembrane region" description="Helical" evidence="2">
    <location>
        <begin position="472"/>
        <end position="498"/>
    </location>
</feature>
<dbReference type="InterPro" id="IPR056336">
    <property type="entry name" value="YVC1_C"/>
</dbReference>
<reference evidence="5 6" key="1">
    <citation type="submission" date="2015-05" db="EMBL/GenBank/DDBJ databases">
        <title>Distinctive expansion of gene families associated with plant cell wall degradation and secondary metabolism in the genomes of grapevine trunk pathogens.</title>
        <authorList>
            <person name="Lawrence D.P."/>
            <person name="Travadon R."/>
            <person name="Rolshausen P.E."/>
            <person name="Baumgartner K."/>
        </authorList>
    </citation>
    <scope>NUCLEOTIDE SEQUENCE [LARGE SCALE GENOMIC DNA]</scope>
    <source>
        <strain evidence="5">UCRPC4</strain>
    </source>
</reference>
<evidence type="ECO:0000256" key="1">
    <source>
        <dbReference type="SAM" id="MobiDB-lite"/>
    </source>
</evidence>
<feature type="transmembrane region" description="Helical" evidence="2">
    <location>
        <begin position="284"/>
        <end position="302"/>
    </location>
</feature>
<evidence type="ECO:0000256" key="2">
    <source>
        <dbReference type="SAM" id="Phobius"/>
    </source>
</evidence>
<dbReference type="EMBL" id="LCWF01000014">
    <property type="protein sequence ID" value="KKY28286.1"/>
    <property type="molecule type" value="Genomic_DNA"/>
</dbReference>
<organism evidence="5 6">
    <name type="scientific">Phaeomoniella chlamydospora</name>
    <name type="common">Phaeoacremonium chlamydosporum</name>
    <dbReference type="NCBI Taxonomy" id="158046"/>
    <lineage>
        <taxon>Eukaryota</taxon>
        <taxon>Fungi</taxon>
        <taxon>Dikarya</taxon>
        <taxon>Ascomycota</taxon>
        <taxon>Pezizomycotina</taxon>
        <taxon>Eurotiomycetes</taxon>
        <taxon>Chaetothyriomycetidae</taxon>
        <taxon>Phaeomoniellales</taxon>
        <taxon>Phaeomoniellaceae</taxon>
        <taxon>Phaeomoniella</taxon>
    </lineage>
</organism>
<dbReference type="Pfam" id="PF23317">
    <property type="entry name" value="YVC1_C"/>
    <property type="match status" value="1"/>
</dbReference>
<comment type="caution">
    <text evidence="5">The sequence shown here is derived from an EMBL/GenBank/DDBJ whole genome shotgun (WGS) entry which is preliminary data.</text>
</comment>
<keyword evidence="2" id="KW-1133">Transmembrane helix</keyword>
<feature type="region of interest" description="Disordered" evidence="1">
    <location>
        <begin position="832"/>
        <end position="893"/>
    </location>
</feature>
<feature type="compositionally biased region" description="Acidic residues" evidence="1">
    <location>
        <begin position="23"/>
        <end position="33"/>
    </location>
</feature>
<dbReference type="InterPro" id="IPR052971">
    <property type="entry name" value="TRP_calcium_channel"/>
</dbReference>
<dbReference type="PANTHER" id="PTHR35859:SF1">
    <property type="entry name" value="NONSELECTIVE CATION CHANNEL PROTEIN"/>
    <property type="match status" value="1"/>
</dbReference>
<keyword evidence="2" id="KW-0812">Transmembrane</keyword>
<dbReference type="Proteomes" id="UP000053317">
    <property type="component" value="Unassembled WGS sequence"/>
</dbReference>
<feature type="compositionally biased region" description="Acidic residues" evidence="1">
    <location>
        <begin position="842"/>
        <end position="853"/>
    </location>
</feature>
<feature type="domain" description="YVC1 N-terminal linker helical" evidence="3">
    <location>
        <begin position="65"/>
        <end position="256"/>
    </location>
</feature>
<feature type="compositionally biased region" description="Polar residues" evidence="1">
    <location>
        <begin position="712"/>
        <end position="733"/>
    </location>
</feature>
<gene>
    <name evidence="5" type="ORF">UCRPC4_g00632</name>
</gene>
<dbReference type="Pfam" id="PF23190">
    <property type="entry name" value="LHD_TRPY1"/>
    <property type="match status" value="1"/>
</dbReference>
<evidence type="ECO:0000313" key="6">
    <source>
        <dbReference type="Proteomes" id="UP000053317"/>
    </source>
</evidence>
<dbReference type="AlphaFoldDB" id="A0A0G2F1X8"/>
<feature type="transmembrane region" description="Helical" evidence="2">
    <location>
        <begin position="346"/>
        <end position="364"/>
    </location>
</feature>